<gene>
    <name evidence="2" type="ORF">VIBR0546_21720</name>
</gene>
<reference evidence="2 3" key="1">
    <citation type="journal article" date="2012" name="Int. J. Syst. Evol. Microbiol.">
        <title>Vibrio caribbeanicus sp. nov., isolated from the marine sponge Scleritoderma cyanea.</title>
        <authorList>
            <person name="Hoffmann M."/>
            <person name="Monday S.R."/>
            <person name="Allard M.W."/>
            <person name="Strain E.A."/>
            <person name="Whittaker P."/>
            <person name="Naum M."/>
            <person name="McCarthy P.J."/>
            <person name="Lopez J.V."/>
            <person name="Fischer M."/>
            <person name="Brown E.W."/>
        </authorList>
    </citation>
    <scope>NUCLEOTIDE SEQUENCE [LARGE SCALE GENOMIC DNA]</scope>
    <source>
        <strain evidence="2 3">LMG 20546</strain>
    </source>
</reference>
<dbReference type="STRING" id="945543.VIBR0546_21720"/>
<comment type="caution">
    <text evidence="2">The sequence shown here is derived from an EMBL/GenBank/DDBJ whole genome shotgun (WGS) entry which is preliminary data.</text>
</comment>
<evidence type="ECO:0000313" key="3">
    <source>
        <dbReference type="Proteomes" id="UP000004371"/>
    </source>
</evidence>
<dbReference type="Proteomes" id="UP000004371">
    <property type="component" value="Unassembled WGS sequence"/>
</dbReference>
<dbReference type="eggNOG" id="ENOG5033E4I">
    <property type="taxonomic scope" value="Bacteria"/>
</dbReference>
<dbReference type="NCBIfam" id="NF038050">
    <property type="entry name" value="NrtS"/>
    <property type="match status" value="1"/>
</dbReference>
<keyword evidence="3" id="KW-1185">Reference proteome</keyword>
<keyword evidence="1" id="KW-0812">Transmembrane</keyword>
<evidence type="ECO:0000313" key="2">
    <source>
        <dbReference type="EMBL" id="EGA65745.1"/>
    </source>
</evidence>
<keyword evidence="1" id="KW-0472">Membrane</keyword>
<dbReference type="RefSeq" id="WP_006879391.1">
    <property type="nucleotide sequence ID" value="NZ_AEVS01000062.1"/>
</dbReference>
<sequence>MRQKAIKRAAIIAIVVGSLLNVINQYDAIFLGQQNIDWLKIVLTYCVPFGVSLFSGWLASRDAQRHCK</sequence>
<name>E8LU80_9VIBR</name>
<dbReference type="OrthoDB" id="282896at2"/>
<organism evidence="2 3">
    <name type="scientific">Vibrio brasiliensis LMG 20546</name>
    <dbReference type="NCBI Taxonomy" id="945543"/>
    <lineage>
        <taxon>Bacteria</taxon>
        <taxon>Pseudomonadati</taxon>
        <taxon>Pseudomonadota</taxon>
        <taxon>Gammaproteobacteria</taxon>
        <taxon>Vibrionales</taxon>
        <taxon>Vibrionaceae</taxon>
        <taxon>Vibrio</taxon>
        <taxon>Vibrio oreintalis group</taxon>
    </lineage>
</organism>
<proteinExistence type="predicted"/>
<keyword evidence="1" id="KW-1133">Transmembrane helix</keyword>
<dbReference type="InterPro" id="IPR047700">
    <property type="entry name" value="NrtS-like"/>
</dbReference>
<dbReference type="AlphaFoldDB" id="E8LU80"/>
<accession>E8LU80</accession>
<dbReference type="EMBL" id="AEVS01000062">
    <property type="protein sequence ID" value="EGA65745.1"/>
    <property type="molecule type" value="Genomic_DNA"/>
</dbReference>
<feature type="transmembrane region" description="Helical" evidence="1">
    <location>
        <begin position="41"/>
        <end position="59"/>
    </location>
</feature>
<evidence type="ECO:0000256" key="1">
    <source>
        <dbReference type="SAM" id="Phobius"/>
    </source>
</evidence>
<protein>
    <submittedName>
        <fullName evidence="2">Uncharacterized protein</fullName>
    </submittedName>
</protein>